<dbReference type="Gene3D" id="1.10.10.10">
    <property type="entry name" value="Winged helix-like DNA-binding domain superfamily/Winged helix DNA-binding domain"/>
    <property type="match status" value="1"/>
</dbReference>
<dbReference type="InterPro" id="IPR014757">
    <property type="entry name" value="Tscrpt_reg_IclR_C"/>
</dbReference>
<dbReference type="GO" id="GO:0045892">
    <property type="term" value="P:negative regulation of DNA-templated transcription"/>
    <property type="evidence" value="ECO:0007669"/>
    <property type="project" value="TreeGrafter"/>
</dbReference>
<reference evidence="8 9" key="1">
    <citation type="submission" date="2018-10" db="EMBL/GenBank/DDBJ databases">
        <title>Sequencing the genomes of 1000 actinobacteria strains.</title>
        <authorList>
            <person name="Klenk H.-P."/>
        </authorList>
    </citation>
    <scope>NUCLEOTIDE SEQUENCE [LARGE SCALE GENOMIC DNA]</scope>
    <source>
        <strain evidence="8 9">DSM 44343</strain>
    </source>
</reference>
<comment type="caution">
    <text evidence="8">The sequence shown here is derived from an EMBL/GenBank/DDBJ whole genome shotgun (WGS) entry which is preliminary data.</text>
</comment>
<dbReference type="GO" id="GO:0003700">
    <property type="term" value="F:DNA-binding transcription factor activity"/>
    <property type="evidence" value="ECO:0007669"/>
    <property type="project" value="TreeGrafter"/>
</dbReference>
<evidence type="ECO:0000256" key="2">
    <source>
        <dbReference type="ARBA" id="ARBA00023125"/>
    </source>
</evidence>
<dbReference type="SMART" id="SM00346">
    <property type="entry name" value="HTH_ICLR"/>
    <property type="match status" value="1"/>
</dbReference>
<dbReference type="AlphaFoldDB" id="A0A315S5S8"/>
<dbReference type="Gene3D" id="3.30.450.40">
    <property type="match status" value="1"/>
</dbReference>
<evidence type="ECO:0000256" key="3">
    <source>
        <dbReference type="ARBA" id="ARBA00023163"/>
    </source>
</evidence>
<proteinExistence type="predicted"/>
<feature type="domain" description="IclR-ED" evidence="6">
    <location>
        <begin position="82"/>
        <end position="265"/>
    </location>
</feature>
<dbReference type="RefSeq" id="WP_023954454.1">
    <property type="nucleotide sequence ID" value="NZ_CBCRXS010000001.1"/>
</dbReference>
<accession>A0A495JXG5</accession>
<feature type="region of interest" description="Disordered" evidence="4">
    <location>
        <begin position="1"/>
        <end position="20"/>
    </location>
</feature>
<gene>
    <name evidence="8" type="ORF">DFJ75_0335</name>
    <name evidence="7" type="ORF">R4198_05690</name>
</gene>
<dbReference type="Pfam" id="PF01614">
    <property type="entry name" value="IclR_C"/>
    <property type="match status" value="1"/>
</dbReference>
<sequence>MTVIDSGAAHPRSAGKRDLPPSMLERMTLILDSFGGPASRLTLEEVAGRTQLPRSTVHRILDQLVRLNWVEHASFGYRLGRRSMGLGGGDGGHAQVRAAAAPLLHDLHMQTGMVVHLSVLDGGESIYLDKVGGRFAASLPSRVGGRGPAYSTAGGKSMLAWLDPERVDAIYQQRLNRCTDHTIPDLPTLHQELNRIRQRSGLAFERGESVRGAACVGVAVRGYDGPVAAISLCGDARTAQLKRVAPLVVRAVREVTRTLYPEAGTTRRGRKTPPMPDNTWSAEALDRLLAVQSGQWL</sequence>
<name>A0A315S5S8_WILMA</name>
<dbReference type="InterPro" id="IPR029016">
    <property type="entry name" value="GAF-like_dom_sf"/>
</dbReference>
<keyword evidence="1" id="KW-0805">Transcription regulation</keyword>
<keyword evidence="2" id="KW-0238">DNA-binding</keyword>
<evidence type="ECO:0000313" key="8">
    <source>
        <dbReference type="EMBL" id="RKR93551.1"/>
    </source>
</evidence>
<dbReference type="InterPro" id="IPR036388">
    <property type="entry name" value="WH-like_DNA-bd_sf"/>
</dbReference>
<evidence type="ECO:0000259" key="5">
    <source>
        <dbReference type="PROSITE" id="PS51077"/>
    </source>
</evidence>
<accession>A0A315S5S8</accession>
<evidence type="ECO:0000313" key="9">
    <source>
        <dbReference type="Proteomes" id="UP000274762"/>
    </source>
</evidence>
<feature type="domain" description="HTH iclR-type" evidence="5">
    <location>
        <begin position="21"/>
        <end position="81"/>
    </location>
</feature>
<dbReference type="PANTHER" id="PTHR30136:SF35">
    <property type="entry name" value="HTH-TYPE TRANSCRIPTIONAL REGULATOR RV1719"/>
    <property type="match status" value="1"/>
</dbReference>
<evidence type="ECO:0000313" key="7">
    <source>
        <dbReference type="EMBL" id="MDV7133183.1"/>
    </source>
</evidence>
<evidence type="ECO:0000313" key="10">
    <source>
        <dbReference type="Proteomes" id="UP001185792"/>
    </source>
</evidence>
<dbReference type="PROSITE" id="PS51077">
    <property type="entry name" value="HTH_ICLR"/>
    <property type="match status" value="1"/>
</dbReference>
<evidence type="ECO:0000259" key="6">
    <source>
        <dbReference type="PROSITE" id="PS51078"/>
    </source>
</evidence>
<dbReference type="EMBL" id="RBKV01000001">
    <property type="protein sequence ID" value="RKR93551.1"/>
    <property type="molecule type" value="Genomic_DNA"/>
</dbReference>
<dbReference type="Proteomes" id="UP000274762">
    <property type="component" value="Unassembled WGS sequence"/>
</dbReference>
<protein>
    <submittedName>
        <fullName evidence="8">IclR family transcriptional regulator</fullName>
    </submittedName>
</protein>
<dbReference type="GO" id="GO:0003677">
    <property type="term" value="F:DNA binding"/>
    <property type="evidence" value="ECO:0007669"/>
    <property type="project" value="UniProtKB-KW"/>
</dbReference>
<reference evidence="7 10" key="2">
    <citation type="submission" date="2023-10" db="EMBL/GenBank/DDBJ databases">
        <title>Development of a sustainable strategy for remediation of hydrocarbon-contaminated territories based on the waste exchange concept.</title>
        <authorList>
            <person name="Krivoruchko A."/>
        </authorList>
    </citation>
    <scope>NUCLEOTIDE SEQUENCE [LARGE SCALE GENOMIC DNA]</scope>
    <source>
        <strain evidence="7 10">IEGM 1236</strain>
    </source>
</reference>
<keyword evidence="3" id="KW-0804">Transcription</keyword>
<evidence type="ECO:0000256" key="4">
    <source>
        <dbReference type="SAM" id="MobiDB-lite"/>
    </source>
</evidence>
<dbReference type="InterPro" id="IPR036390">
    <property type="entry name" value="WH_DNA-bd_sf"/>
</dbReference>
<evidence type="ECO:0000256" key="1">
    <source>
        <dbReference type="ARBA" id="ARBA00023015"/>
    </source>
</evidence>
<dbReference type="Proteomes" id="UP001185792">
    <property type="component" value="Unassembled WGS sequence"/>
</dbReference>
<dbReference type="SUPFAM" id="SSF46785">
    <property type="entry name" value="Winged helix' DNA-binding domain"/>
    <property type="match status" value="1"/>
</dbReference>
<dbReference type="InterPro" id="IPR005471">
    <property type="entry name" value="Tscrpt_reg_IclR_N"/>
</dbReference>
<dbReference type="PROSITE" id="PS51078">
    <property type="entry name" value="ICLR_ED"/>
    <property type="match status" value="1"/>
</dbReference>
<dbReference type="PANTHER" id="PTHR30136">
    <property type="entry name" value="HELIX-TURN-HELIX TRANSCRIPTIONAL REGULATOR, ICLR FAMILY"/>
    <property type="match status" value="1"/>
</dbReference>
<dbReference type="Pfam" id="PF09339">
    <property type="entry name" value="HTH_IclR"/>
    <property type="match status" value="1"/>
</dbReference>
<dbReference type="EMBL" id="JAWLUM010000001">
    <property type="protein sequence ID" value="MDV7133183.1"/>
    <property type="molecule type" value="Genomic_DNA"/>
</dbReference>
<dbReference type="SUPFAM" id="SSF55781">
    <property type="entry name" value="GAF domain-like"/>
    <property type="match status" value="1"/>
</dbReference>
<organism evidence="8 9">
    <name type="scientific">Williamsia marianensis</name>
    <dbReference type="NCBI Taxonomy" id="85044"/>
    <lineage>
        <taxon>Bacteria</taxon>
        <taxon>Bacillati</taxon>
        <taxon>Actinomycetota</taxon>
        <taxon>Actinomycetes</taxon>
        <taxon>Mycobacteriales</taxon>
        <taxon>Nocardiaceae</taxon>
        <taxon>Williamsia</taxon>
    </lineage>
</organism>
<dbReference type="InterPro" id="IPR050707">
    <property type="entry name" value="HTH_MetabolicPath_Reg"/>
</dbReference>
<keyword evidence="10" id="KW-1185">Reference proteome</keyword>